<evidence type="ECO:0000259" key="16">
    <source>
        <dbReference type="PROSITE" id="PS50908"/>
    </source>
</evidence>
<dbReference type="InterPro" id="IPR016255">
    <property type="entry name" value="Gcn2"/>
</dbReference>
<comment type="caution">
    <text evidence="17">The sequence shown here is derived from an EMBL/GenBank/DDBJ whole genome shotgun (WGS) entry which is preliminary data.</text>
</comment>
<dbReference type="InterPro" id="IPR024435">
    <property type="entry name" value="HisRS-related_dom"/>
</dbReference>
<name>A0A9P4QUC6_9PLEO</name>
<feature type="compositionally biased region" description="Polar residues" evidence="14">
    <location>
        <begin position="733"/>
        <end position="754"/>
    </location>
</feature>
<evidence type="ECO:0000256" key="1">
    <source>
        <dbReference type="ARBA" id="ARBA00012513"/>
    </source>
</evidence>
<evidence type="ECO:0000313" key="17">
    <source>
        <dbReference type="EMBL" id="KAF2731239.1"/>
    </source>
</evidence>
<feature type="domain" description="RWD" evidence="16">
    <location>
        <begin position="53"/>
        <end position="161"/>
    </location>
</feature>
<dbReference type="FunFam" id="3.30.200.20:FF:000379">
    <property type="entry name" value="eIF-2-alpha kinase GCN2"/>
    <property type="match status" value="1"/>
</dbReference>
<dbReference type="InterPro" id="IPR006575">
    <property type="entry name" value="RWD_dom"/>
</dbReference>
<dbReference type="FunFam" id="3.10.110.10:FF:000050">
    <property type="entry name" value="eIF-2-alpha kinase GCN2"/>
    <property type="match status" value="1"/>
</dbReference>
<dbReference type="InterPro" id="IPR045864">
    <property type="entry name" value="aa-tRNA-synth_II/BPL/LPL"/>
</dbReference>
<dbReference type="Gene3D" id="3.30.200.20">
    <property type="entry name" value="Phosphorylase Kinase, domain 1"/>
    <property type="match status" value="1"/>
</dbReference>
<dbReference type="EC" id="2.7.11.1" evidence="1"/>
<dbReference type="SUPFAM" id="SSF54495">
    <property type="entry name" value="UBC-like"/>
    <property type="match status" value="1"/>
</dbReference>
<dbReference type="GO" id="GO:0005634">
    <property type="term" value="C:nucleus"/>
    <property type="evidence" value="ECO:0007669"/>
    <property type="project" value="TreeGrafter"/>
</dbReference>
<dbReference type="FunFam" id="3.40.50.800:FF:000009">
    <property type="entry name" value="Eukaryotic translation initiation factor 2-alpha kinase"/>
    <property type="match status" value="1"/>
</dbReference>
<feature type="binding site" evidence="11">
    <location>
        <begin position="589"/>
        <end position="597"/>
    </location>
    <ligand>
        <name>ATP</name>
        <dbReference type="ChEBI" id="CHEBI:30616"/>
    </ligand>
</feature>
<dbReference type="Gene3D" id="1.10.510.10">
    <property type="entry name" value="Transferase(Phosphotransferase) domain 1"/>
    <property type="match status" value="2"/>
</dbReference>
<feature type="compositionally biased region" description="Polar residues" evidence="14">
    <location>
        <begin position="14"/>
        <end position="33"/>
    </location>
</feature>
<evidence type="ECO:0000256" key="5">
    <source>
        <dbReference type="ARBA" id="ARBA00022777"/>
    </source>
</evidence>
<sequence>MAPKTPRKKKSFLNEPTAQSDLHTVGASSQATPSGVPPTLGQPGDGYAQAQEDEIEVLKAIFPDEFEEVEAKGAWSKTTDRVLRLKLKSFSNDEVSVTLVAKITATYPKSLPTLTLEETGNLRQKTLTRLHDMLKTKPKELIGEVMIHEIATAIQDILEDDVAIRENDGTYETLEEERAVQEAAAAQLARQQEDELQKKREEVKAEEERTLQRMVTDELRRKEAMAKRKPRAAAQTPTSYFPDDKATNRISFERSITLPSEDLIVECTAVEGLIPFKSGRVTDILLVKPVATPTTSTLALKRMHVGDAKSAGNALLKKAITEFEEEMEDLKRLRQSNIMSVYELQIENTPGSGWEINILCEFSGKGSLGEKLEDDGHITVSKVRAWTIDLLEALDFYHRNGVVHKRIHPHNILLRKTSTGGLSVKLADAGFQDTLHHLQNLSRGEQQFTTSRSAFWVPAELGQDARRTRKTDVWDLGVVFVQMLFGLDAPHKYSSPKDLSNAVGCSEPLQEIMRKFFRPDPKKRPSAFDLIPCEFLRDDVPIYEQPPTPMRSTMSSTSLPLARIRRESSVGFGVSYSRYSSDWVEAGRLGKGGYGEVVKARNKVDGRVYAIKKIKQKSPAALTEVLSEVMLLSRLNHPCVVRYYTAWPEEELSHGADADEDGSMSLLSDESDSGSEVSPGDTGDQTEYGQSTGGLDFISTSHPKIEFGSDGESGDEEDDGIAFGYESGDEDAITSSAGPQSPLQKKRTTSNSHPTRPMKKILYIQMEFCEKQTLRDLIRRDLYDDPDEYWKLFRQMLEGLTHIHGHGIIHRDLKPDNVFIDIAGIPKIGDFGLATSGQYQRTDRKIAGSQPEGDMTRSIGTALYVAPELRSDAGGSYTDKVDMYSMGIIFFEMCHPLKTAMERDKVVRELRERKHELPAEFSTVEKSLQGSIISSLISHRPSERPSSAELLRSGRVPLQIEDEAVKEALKALSDRNSPHYAKMMAALFSQRPDTQAMDLAWDTGPGTPAQSMTGNDILLQTLVKDRLFQIFRSHGAVEMQRQLLLPWSDHYGNNAAVKLFDPSGTLVQLPYDLTLPYARSIARHTPFSDKTFAIGTVYRDNLNGGAPRSSGEADFDILSYDTLDLALKEAEVIKVIDEVIDEFPSLSSAQMCFHLNHADLLDMVMDFCRINAPQRPAVKAFLSKLNIQKNTWQTVRNELRAAQIGISSTSLDDLARFDWRDTPDKAFGKLRRLFEGTKYHDQTHALFAHLTSVVSYMKYWNVQRKIYVSPLGNINEKFYSGGILFQCVFDGKQRDILAAGGRYDKLIEEYRPKGSGRGYTSGYHAVGMNLSWDRLVNSMVRYLKKPEKPAFLKKHVEEDTSAVSWMPRRCDCLVASFDPSVLRSNGIRMVADLISHGYSAELSVDAHSVEDVLRHYRDERHSWLILIKQNVAGEKPDLRVKSIAKKEDTDLRTSDLFNYLRNELRDRDAREGSAAQRHARAAHPITTSSSTDKANVDVLMAQHRSKKTNKWTIIEAAQTRSAELLSSFNQAPIAAIETKDEVMTLIRETRLSDPDSWRKAIQSVSMGERKYFQELHELLLGYASKWKEASAEAASRSGEGGKAFVYNFRTGGCLLYDLES</sequence>
<dbReference type="InterPro" id="IPR008271">
    <property type="entry name" value="Ser/Thr_kinase_AS"/>
</dbReference>
<dbReference type="InterPro" id="IPR036621">
    <property type="entry name" value="Anticodon-bd_dom_sf"/>
</dbReference>
<dbReference type="GO" id="GO:0000077">
    <property type="term" value="P:DNA damage checkpoint signaling"/>
    <property type="evidence" value="ECO:0007669"/>
    <property type="project" value="InterPro"/>
</dbReference>
<dbReference type="CDD" id="cd23823">
    <property type="entry name" value="RWD_GCN2"/>
    <property type="match status" value="1"/>
</dbReference>
<keyword evidence="3" id="KW-0808">Transferase</keyword>
<evidence type="ECO:0000256" key="3">
    <source>
        <dbReference type="ARBA" id="ARBA00022679"/>
    </source>
</evidence>
<feature type="binding site" evidence="11">
    <location>
        <position position="612"/>
    </location>
    <ligand>
        <name>ATP</name>
        <dbReference type="ChEBI" id="CHEBI:30616"/>
    </ligand>
</feature>
<dbReference type="PROSITE" id="PS50011">
    <property type="entry name" value="PROTEIN_KINASE_DOM"/>
    <property type="match status" value="2"/>
</dbReference>
<dbReference type="InterPro" id="IPR016135">
    <property type="entry name" value="UBQ-conjugating_enzyme/RWD"/>
</dbReference>
<evidence type="ECO:0000256" key="9">
    <source>
        <dbReference type="ARBA" id="ARBA00048679"/>
    </source>
</evidence>
<dbReference type="SMART" id="SM00591">
    <property type="entry name" value="RWD"/>
    <property type="match status" value="1"/>
</dbReference>
<keyword evidence="2" id="KW-0723">Serine/threonine-protein kinase</keyword>
<dbReference type="PANTHER" id="PTHR11042:SF136">
    <property type="entry name" value="EIF-2-ALPHA KINASE GCN2"/>
    <property type="match status" value="1"/>
</dbReference>
<dbReference type="Gene3D" id="3.10.110.10">
    <property type="entry name" value="Ubiquitin Conjugating Enzyme"/>
    <property type="match status" value="1"/>
</dbReference>
<dbReference type="InterPro" id="IPR041715">
    <property type="entry name" value="HisRS-like_core"/>
</dbReference>
<protein>
    <recommendedName>
        <fullName evidence="1">non-specific serine/threonine protein kinase</fullName>
        <ecNumber evidence="1">2.7.11.1</ecNumber>
    </recommendedName>
</protein>
<accession>A0A9P4QUC6</accession>
<dbReference type="OrthoDB" id="341578at2759"/>
<evidence type="ECO:0000256" key="10">
    <source>
        <dbReference type="PIRSR" id="PIRSR000660-1"/>
    </source>
</evidence>
<feature type="compositionally biased region" description="Basic residues" evidence="14">
    <location>
        <begin position="1"/>
        <end position="11"/>
    </location>
</feature>
<keyword evidence="6 11" id="KW-0067">ATP-binding</keyword>
<dbReference type="Proteomes" id="UP000799444">
    <property type="component" value="Unassembled WGS sequence"/>
</dbReference>
<dbReference type="Pfam" id="PF05773">
    <property type="entry name" value="RWD"/>
    <property type="match status" value="1"/>
</dbReference>
<feature type="active site" description="Proton acceptor" evidence="10">
    <location>
        <position position="812"/>
    </location>
</feature>
<dbReference type="Pfam" id="PF00069">
    <property type="entry name" value="Pkinase"/>
    <property type="match status" value="3"/>
</dbReference>
<evidence type="ECO:0000256" key="12">
    <source>
        <dbReference type="PROSITE-ProRule" id="PRU10141"/>
    </source>
</evidence>
<dbReference type="CDD" id="cd14012">
    <property type="entry name" value="PK_eIF2AK_GCN2_rpt1"/>
    <property type="match status" value="1"/>
</dbReference>
<dbReference type="GO" id="GO:0004694">
    <property type="term" value="F:eukaryotic translation initiation factor 2alpha kinase activity"/>
    <property type="evidence" value="ECO:0007669"/>
    <property type="project" value="InterPro"/>
</dbReference>
<dbReference type="PROSITE" id="PS00107">
    <property type="entry name" value="PROTEIN_KINASE_ATP"/>
    <property type="match status" value="1"/>
</dbReference>
<evidence type="ECO:0000256" key="7">
    <source>
        <dbReference type="ARBA" id="ARBA00037982"/>
    </source>
</evidence>
<feature type="coiled-coil region" evidence="13">
    <location>
        <begin position="171"/>
        <end position="213"/>
    </location>
</feature>
<dbReference type="InterPro" id="IPR000719">
    <property type="entry name" value="Prot_kinase_dom"/>
</dbReference>
<feature type="region of interest" description="Disordered" evidence="14">
    <location>
        <begin position="654"/>
        <end position="756"/>
    </location>
</feature>
<evidence type="ECO:0000256" key="2">
    <source>
        <dbReference type="ARBA" id="ARBA00022527"/>
    </source>
</evidence>
<dbReference type="Pfam" id="PF12745">
    <property type="entry name" value="HGTP_anticodon2"/>
    <property type="match status" value="1"/>
</dbReference>
<dbReference type="InterPro" id="IPR011009">
    <property type="entry name" value="Kinase-like_dom_sf"/>
</dbReference>
<evidence type="ECO:0000256" key="8">
    <source>
        <dbReference type="ARBA" id="ARBA00047899"/>
    </source>
</evidence>
<comment type="catalytic activity">
    <reaction evidence="8">
        <text>L-threonyl-[protein] + ATP = O-phospho-L-threonyl-[protein] + ADP + H(+)</text>
        <dbReference type="Rhea" id="RHEA:46608"/>
        <dbReference type="Rhea" id="RHEA-COMP:11060"/>
        <dbReference type="Rhea" id="RHEA-COMP:11605"/>
        <dbReference type="ChEBI" id="CHEBI:15378"/>
        <dbReference type="ChEBI" id="CHEBI:30013"/>
        <dbReference type="ChEBI" id="CHEBI:30616"/>
        <dbReference type="ChEBI" id="CHEBI:61977"/>
        <dbReference type="ChEBI" id="CHEBI:456216"/>
        <dbReference type="EC" id="2.7.11.1"/>
    </reaction>
</comment>
<keyword evidence="4 11" id="KW-0547">Nucleotide-binding</keyword>
<dbReference type="GO" id="GO:0005524">
    <property type="term" value="F:ATP binding"/>
    <property type="evidence" value="ECO:0007669"/>
    <property type="project" value="UniProtKB-UniRule"/>
</dbReference>
<keyword evidence="5 17" id="KW-0418">Kinase</keyword>
<evidence type="ECO:0000256" key="14">
    <source>
        <dbReference type="SAM" id="MobiDB-lite"/>
    </source>
</evidence>
<dbReference type="InterPro" id="IPR050339">
    <property type="entry name" value="CC_SR_Kinase"/>
</dbReference>
<dbReference type="GO" id="GO:0009893">
    <property type="term" value="P:positive regulation of metabolic process"/>
    <property type="evidence" value="ECO:0007669"/>
    <property type="project" value="UniProtKB-ARBA"/>
</dbReference>
<evidence type="ECO:0000256" key="4">
    <source>
        <dbReference type="ARBA" id="ARBA00022741"/>
    </source>
</evidence>
<keyword evidence="13" id="KW-0175">Coiled coil</keyword>
<evidence type="ECO:0000256" key="11">
    <source>
        <dbReference type="PIRSR" id="PIRSR000660-2"/>
    </source>
</evidence>
<dbReference type="SUPFAM" id="SSF56112">
    <property type="entry name" value="Protein kinase-like (PK-like)"/>
    <property type="match status" value="2"/>
</dbReference>
<evidence type="ECO:0000256" key="6">
    <source>
        <dbReference type="ARBA" id="ARBA00022840"/>
    </source>
</evidence>
<dbReference type="FunFam" id="1.10.510.10:FF:000821">
    <property type="entry name" value="Serine/threonine-protein kinase gcn2"/>
    <property type="match status" value="1"/>
</dbReference>
<feature type="region of interest" description="Disordered" evidence="14">
    <location>
        <begin position="1"/>
        <end position="47"/>
    </location>
</feature>
<feature type="domain" description="Protein kinase" evidence="15">
    <location>
        <begin position="583"/>
        <end position="956"/>
    </location>
</feature>
<feature type="compositionally biased region" description="Low complexity" evidence="14">
    <location>
        <begin position="663"/>
        <end position="681"/>
    </location>
</feature>
<dbReference type="SUPFAM" id="SSF55681">
    <property type="entry name" value="Class II aaRS and biotin synthetases"/>
    <property type="match status" value="1"/>
</dbReference>
<gene>
    <name evidence="17" type="ORF">EJ04DRAFT_579301</name>
</gene>
<feature type="domain" description="Protein kinase" evidence="15">
    <location>
        <begin position="270"/>
        <end position="536"/>
    </location>
</feature>
<dbReference type="GO" id="GO:0005829">
    <property type="term" value="C:cytosol"/>
    <property type="evidence" value="ECO:0007669"/>
    <property type="project" value="TreeGrafter"/>
</dbReference>
<dbReference type="PANTHER" id="PTHR11042">
    <property type="entry name" value="EUKARYOTIC TRANSLATION INITIATION FACTOR 2-ALPHA KINASE EIF2-ALPHA KINASE -RELATED"/>
    <property type="match status" value="1"/>
</dbReference>
<keyword evidence="18" id="KW-1185">Reference proteome</keyword>
<dbReference type="InterPro" id="IPR017441">
    <property type="entry name" value="Protein_kinase_ATP_BS"/>
</dbReference>
<dbReference type="Gene3D" id="3.40.50.800">
    <property type="entry name" value="Anticodon-binding domain"/>
    <property type="match status" value="1"/>
</dbReference>
<evidence type="ECO:0000256" key="13">
    <source>
        <dbReference type="SAM" id="Coils"/>
    </source>
</evidence>
<proteinExistence type="inferred from homology"/>
<evidence type="ECO:0000313" key="18">
    <source>
        <dbReference type="Proteomes" id="UP000799444"/>
    </source>
</evidence>
<comment type="catalytic activity">
    <reaction evidence="9">
        <text>L-seryl-[protein] + ATP = O-phospho-L-seryl-[protein] + ADP + H(+)</text>
        <dbReference type="Rhea" id="RHEA:17989"/>
        <dbReference type="Rhea" id="RHEA-COMP:9863"/>
        <dbReference type="Rhea" id="RHEA-COMP:11604"/>
        <dbReference type="ChEBI" id="CHEBI:15378"/>
        <dbReference type="ChEBI" id="CHEBI:29999"/>
        <dbReference type="ChEBI" id="CHEBI:30616"/>
        <dbReference type="ChEBI" id="CHEBI:83421"/>
        <dbReference type="ChEBI" id="CHEBI:456216"/>
        <dbReference type="EC" id="2.7.11.1"/>
    </reaction>
</comment>
<dbReference type="SMART" id="SM00220">
    <property type="entry name" value="S_TKc"/>
    <property type="match status" value="2"/>
</dbReference>
<dbReference type="PROSITE" id="PS00108">
    <property type="entry name" value="PROTEIN_KINASE_ST"/>
    <property type="match status" value="1"/>
</dbReference>
<dbReference type="EMBL" id="ML996200">
    <property type="protein sequence ID" value="KAF2731239.1"/>
    <property type="molecule type" value="Genomic_DNA"/>
</dbReference>
<reference evidence="17" key="1">
    <citation type="journal article" date="2020" name="Stud. Mycol.">
        <title>101 Dothideomycetes genomes: a test case for predicting lifestyles and emergence of pathogens.</title>
        <authorList>
            <person name="Haridas S."/>
            <person name="Albert R."/>
            <person name="Binder M."/>
            <person name="Bloem J."/>
            <person name="Labutti K."/>
            <person name="Salamov A."/>
            <person name="Andreopoulos B."/>
            <person name="Baker S."/>
            <person name="Barry K."/>
            <person name="Bills G."/>
            <person name="Bluhm B."/>
            <person name="Cannon C."/>
            <person name="Castanera R."/>
            <person name="Culley D."/>
            <person name="Daum C."/>
            <person name="Ezra D."/>
            <person name="Gonzalez J."/>
            <person name="Henrissat B."/>
            <person name="Kuo A."/>
            <person name="Liang C."/>
            <person name="Lipzen A."/>
            <person name="Lutzoni F."/>
            <person name="Magnuson J."/>
            <person name="Mondo S."/>
            <person name="Nolan M."/>
            <person name="Ohm R."/>
            <person name="Pangilinan J."/>
            <person name="Park H.-J."/>
            <person name="Ramirez L."/>
            <person name="Alfaro M."/>
            <person name="Sun H."/>
            <person name="Tritt A."/>
            <person name="Yoshinaga Y."/>
            <person name="Zwiers L.-H."/>
            <person name="Turgeon B."/>
            <person name="Goodwin S."/>
            <person name="Spatafora J."/>
            <person name="Crous P."/>
            <person name="Grigoriev I."/>
        </authorList>
    </citation>
    <scope>NUCLEOTIDE SEQUENCE</scope>
    <source>
        <strain evidence="17">CBS 125425</strain>
    </source>
</reference>
<dbReference type="Gene3D" id="3.30.930.10">
    <property type="entry name" value="Bira Bifunctional Protein, Domain 2"/>
    <property type="match status" value="1"/>
</dbReference>
<dbReference type="Pfam" id="PF13393">
    <property type="entry name" value="tRNA-synt_His"/>
    <property type="match status" value="1"/>
</dbReference>
<dbReference type="PROSITE" id="PS50908">
    <property type="entry name" value="RWD"/>
    <property type="match status" value="1"/>
</dbReference>
<comment type="similarity">
    <text evidence="7">Belongs to the protein kinase superfamily. Ser/Thr protein kinase family. GCN2 subfamily.</text>
</comment>
<organism evidence="17 18">
    <name type="scientific">Polyplosphaeria fusca</name>
    <dbReference type="NCBI Taxonomy" id="682080"/>
    <lineage>
        <taxon>Eukaryota</taxon>
        <taxon>Fungi</taxon>
        <taxon>Dikarya</taxon>
        <taxon>Ascomycota</taxon>
        <taxon>Pezizomycotina</taxon>
        <taxon>Dothideomycetes</taxon>
        <taxon>Pleosporomycetidae</taxon>
        <taxon>Pleosporales</taxon>
        <taxon>Tetraplosphaeriaceae</taxon>
        <taxon>Polyplosphaeria</taxon>
    </lineage>
</organism>
<evidence type="ECO:0000259" key="15">
    <source>
        <dbReference type="PROSITE" id="PS50011"/>
    </source>
</evidence>
<dbReference type="FunFam" id="3.30.930.10:FF:000074">
    <property type="entry name" value="Serine/threonine-protein kinase gcn2"/>
    <property type="match status" value="1"/>
</dbReference>
<feature type="binding site" evidence="12">
    <location>
        <position position="613"/>
    </location>
    <ligand>
        <name>ATP</name>
        <dbReference type="ChEBI" id="CHEBI:30616"/>
    </ligand>
</feature>
<dbReference type="CDD" id="cd14046">
    <property type="entry name" value="STKc_EIF2AK4_GCN2_rpt2"/>
    <property type="match status" value="1"/>
</dbReference>
<dbReference type="PIRSF" id="PIRSF000660">
    <property type="entry name" value="Ser/Thr_PK_GCN2"/>
    <property type="match status" value="1"/>
</dbReference>